<name>A0ABU9ZKK4_9HYPH</name>
<gene>
    <name evidence="1" type="ORF">PUR21_31040</name>
</gene>
<comment type="caution">
    <text evidence="1">The sequence shown here is derived from an EMBL/GenBank/DDBJ whole genome shotgun (WGS) entry which is preliminary data.</text>
</comment>
<accession>A0ABU9ZKK4</accession>
<dbReference type="RefSeq" id="WP_345972661.1">
    <property type="nucleotide sequence ID" value="NZ_JAQYXL010000006.1"/>
</dbReference>
<protein>
    <submittedName>
        <fullName evidence="1">Uncharacterized protein</fullName>
    </submittedName>
</protein>
<keyword evidence="2" id="KW-1185">Reference proteome</keyword>
<organism evidence="1 2">
    <name type="scientific">Methylorubrum rhodesianum</name>
    <dbReference type="NCBI Taxonomy" id="29427"/>
    <lineage>
        <taxon>Bacteria</taxon>
        <taxon>Pseudomonadati</taxon>
        <taxon>Pseudomonadota</taxon>
        <taxon>Alphaproteobacteria</taxon>
        <taxon>Hyphomicrobiales</taxon>
        <taxon>Methylobacteriaceae</taxon>
        <taxon>Methylorubrum</taxon>
    </lineage>
</organism>
<sequence length="103" mass="11601">MAERRYKLAPSWRGLATQAHADCRFITIIIGAIRVGDPDTRDPSAVSHAVQGMIADFRRDWSALTKGRAFPGLWWRGQVELELHRSIPPKSHREALLTDLGAR</sequence>
<dbReference type="EMBL" id="JAQYXL010000006">
    <property type="protein sequence ID" value="MEN3231992.1"/>
    <property type="molecule type" value="Genomic_DNA"/>
</dbReference>
<evidence type="ECO:0000313" key="2">
    <source>
        <dbReference type="Proteomes" id="UP001404845"/>
    </source>
</evidence>
<dbReference type="Proteomes" id="UP001404845">
    <property type="component" value="Unassembled WGS sequence"/>
</dbReference>
<proteinExistence type="predicted"/>
<reference evidence="1 2" key="1">
    <citation type="journal article" date="2023" name="PLoS ONE">
        <title>Complete genome assembly of Hawai'i environmental nontuberculous mycobacteria reveals unexpected co-isolation with methylobacteria.</title>
        <authorList>
            <person name="Hendrix J."/>
            <person name="Epperson L.E."/>
            <person name="Tong E.I."/>
            <person name="Chan Y.L."/>
            <person name="Hasan N.A."/>
            <person name="Dawrs S.N."/>
            <person name="Norton G.J."/>
            <person name="Virdi R."/>
            <person name="Crooks J.L."/>
            <person name="Chan E.D."/>
            <person name="Honda J.R."/>
            <person name="Strong M."/>
        </authorList>
    </citation>
    <scope>NUCLEOTIDE SEQUENCE [LARGE SCALE GENOMIC DNA]</scope>
    <source>
        <strain evidence="1 2">NJH_HI01</strain>
    </source>
</reference>
<evidence type="ECO:0000313" key="1">
    <source>
        <dbReference type="EMBL" id="MEN3231992.1"/>
    </source>
</evidence>